<dbReference type="AlphaFoldDB" id="Q99397"/>
<organism evidence="1">
    <name type="scientific">Lactococcus lactis</name>
    <dbReference type="NCBI Taxonomy" id="1358"/>
    <lineage>
        <taxon>Bacteria</taxon>
        <taxon>Bacillati</taxon>
        <taxon>Bacillota</taxon>
        <taxon>Bacilli</taxon>
        <taxon>Lactobacillales</taxon>
        <taxon>Streptococcaceae</taxon>
        <taxon>Lactococcus</taxon>
    </lineage>
</organism>
<accession>Q99397</accession>
<protein>
    <submittedName>
        <fullName evidence="1">DNA for the transposon-like element on the lactose plasmid</fullName>
    </submittedName>
</protein>
<dbReference type="PIR" id="S13570">
    <property type="entry name" value="S13570"/>
</dbReference>
<name>Q99397_9LACT</name>
<dbReference type="EMBL" id="X53013">
    <property type="protein sequence ID" value="CAA37195.1"/>
    <property type="molecule type" value="Genomic_DNA"/>
</dbReference>
<proteinExistence type="predicted"/>
<evidence type="ECO:0000313" key="1">
    <source>
        <dbReference type="EMBL" id="CAA37195.1"/>
    </source>
</evidence>
<sequence length="55" mass="6321">MFIFITASLGIKSHQVHQFPNTFRVGHNTSIMKYLGNSNRTIASLMLMKDSFYLL</sequence>
<reference evidence="1" key="1">
    <citation type="journal article" date="1991" name="FEMS Microbiol. Lett.">
        <title>A transposon-like element on the lactose plasmid of Lactococcus lactis subsp. lactis Z270.</title>
        <authorList>
            <person name="Huang D.C."/>
            <person name="Novel M."/>
            <person name="Novel G."/>
        </authorList>
    </citation>
    <scope>NUCLEOTIDE SEQUENCE</scope>
    <source>
        <strain evidence="1">z270</strain>
    </source>
</reference>